<gene>
    <name evidence="2" type="ORF">P8C59_007909</name>
</gene>
<evidence type="ECO:0000313" key="2">
    <source>
        <dbReference type="EMBL" id="KAK2073642.1"/>
    </source>
</evidence>
<accession>A0AAD9IB66</accession>
<reference evidence="2" key="1">
    <citation type="journal article" date="2023" name="Mol. Plant Microbe Interact.">
        <title>Elucidating the Obligate Nature and Biological Capacity of an Invasive Fungal Corn Pathogen.</title>
        <authorList>
            <person name="MacCready J.S."/>
            <person name="Roggenkamp E.M."/>
            <person name="Gdanetz K."/>
            <person name="Chilvers M.I."/>
        </authorList>
    </citation>
    <scope>NUCLEOTIDE SEQUENCE</scope>
    <source>
        <strain evidence="2">PM02</strain>
    </source>
</reference>
<sequence length="256" mass="26747">MDDKSTPRQNKGKGKAPEDICLESHWRVVLRSSQPQGAIVLEQQRKRTLSVAGPQGSRPVAGHAPEHIAEQEARFAAFLDSDSVSVPTTSLAPPAPRPPSIPRDPQSSGGTGPFTFPDCVTSCIGDTGCGLNDAHCMCRSAAAPGGILEAVLSCMSFHCRAELHNADANLLAPIQIGCNALNRPIPQAAVQQAEAFANALRQGNAVAGGAGGGGGVSAGAATSTAKSISYHNERGATDKVLWNWLVEVFFDWWTGV</sequence>
<dbReference type="Proteomes" id="UP001217918">
    <property type="component" value="Unassembled WGS sequence"/>
</dbReference>
<name>A0AAD9IB66_9PEZI</name>
<keyword evidence="3" id="KW-1185">Reference proteome</keyword>
<feature type="compositionally biased region" description="Pro residues" evidence="1">
    <location>
        <begin position="93"/>
        <end position="102"/>
    </location>
</feature>
<organism evidence="2 3">
    <name type="scientific">Phyllachora maydis</name>
    <dbReference type="NCBI Taxonomy" id="1825666"/>
    <lineage>
        <taxon>Eukaryota</taxon>
        <taxon>Fungi</taxon>
        <taxon>Dikarya</taxon>
        <taxon>Ascomycota</taxon>
        <taxon>Pezizomycotina</taxon>
        <taxon>Sordariomycetes</taxon>
        <taxon>Sordariomycetidae</taxon>
        <taxon>Phyllachorales</taxon>
        <taxon>Phyllachoraceae</taxon>
        <taxon>Phyllachora</taxon>
    </lineage>
</organism>
<evidence type="ECO:0000256" key="1">
    <source>
        <dbReference type="SAM" id="MobiDB-lite"/>
    </source>
</evidence>
<comment type="caution">
    <text evidence="2">The sequence shown here is derived from an EMBL/GenBank/DDBJ whole genome shotgun (WGS) entry which is preliminary data.</text>
</comment>
<feature type="region of interest" description="Disordered" evidence="1">
    <location>
        <begin position="86"/>
        <end position="112"/>
    </location>
</feature>
<protein>
    <recommendedName>
        <fullName evidence="4">Extracellular membrane protein CFEM domain-containing protein</fullName>
    </recommendedName>
</protein>
<dbReference type="EMBL" id="JAQQPM010000007">
    <property type="protein sequence ID" value="KAK2073642.1"/>
    <property type="molecule type" value="Genomic_DNA"/>
</dbReference>
<dbReference type="AlphaFoldDB" id="A0AAD9IB66"/>
<evidence type="ECO:0000313" key="3">
    <source>
        <dbReference type="Proteomes" id="UP001217918"/>
    </source>
</evidence>
<proteinExistence type="predicted"/>
<evidence type="ECO:0008006" key="4">
    <source>
        <dbReference type="Google" id="ProtNLM"/>
    </source>
</evidence>